<sequence>RALSASVKQLFYISSSGIYKQTIEAPHVEGIADNCCLMLETSHILGKSTSY</sequence>
<organism evidence="1 2">
    <name type="scientific">Coptis chinensis</name>
    <dbReference type="NCBI Taxonomy" id="261450"/>
    <lineage>
        <taxon>Eukaryota</taxon>
        <taxon>Viridiplantae</taxon>
        <taxon>Streptophyta</taxon>
        <taxon>Embryophyta</taxon>
        <taxon>Tracheophyta</taxon>
        <taxon>Spermatophyta</taxon>
        <taxon>Magnoliopsida</taxon>
        <taxon>Ranunculales</taxon>
        <taxon>Ranunculaceae</taxon>
        <taxon>Coptidoideae</taxon>
        <taxon>Coptis</taxon>
    </lineage>
</organism>
<comment type="caution">
    <text evidence="1">The sequence shown here is derived from an EMBL/GenBank/DDBJ whole genome shotgun (WGS) entry which is preliminary data.</text>
</comment>
<keyword evidence="2" id="KW-1185">Reference proteome</keyword>
<gene>
    <name evidence="1" type="ORF">IFM89_013289</name>
</gene>
<dbReference type="EMBL" id="JADFTS010000001">
    <property type="protein sequence ID" value="KAF9624751.1"/>
    <property type="molecule type" value="Genomic_DNA"/>
</dbReference>
<reference evidence="1 2" key="1">
    <citation type="submission" date="2020-10" db="EMBL/GenBank/DDBJ databases">
        <title>The Coptis chinensis genome and diversification of protoberbering-type alkaloids.</title>
        <authorList>
            <person name="Wang B."/>
            <person name="Shu S."/>
            <person name="Song C."/>
            <person name="Liu Y."/>
        </authorList>
    </citation>
    <scope>NUCLEOTIDE SEQUENCE [LARGE SCALE GENOMIC DNA]</scope>
    <source>
        <strain evidence="1">HL-2020</strain>
        <tissue evidence="1">Leaf</tissue>
    </source>
</reference>
<evidence type="ECO:0000313" key="2">
    <source>
        <dbReference type="Proteomes" id="UP000631114"/>
    </source>
</evidence>
<accession>A0A835IVA1</accession>
<name>A0A835IVA1_9MAGN</name>
<dbReference type="Proteomes" id="UP000631114">
    <property type="component" value="Unassembled WGS sequence"/>
</dbReference>
<feature type="non-terminal residue" evidence="1">
    <location>
        <position position="1"/>
    </location>
</feature>
<proteinExistence type="predicted"/>
<evidence type="ECO:0000313" key="1">
    <source>
        <dbReference type="EMBL" id="KAF9624751.1"/>
    </source>
</evidence>
<dbReference type="AlphaFoldDB" id="A0A835IVA1"/>
<protein>
    <submittedName>
        <fullName evidence="1">Uncharacterized protein</fullName>
    </submittedName>
</protein>